<protein>
    <submittedName>
        <fullName evidence="1">Uncharacterized protein</fullName>
    </submittedName>
</protein>
<proteinExistence type="predicted"/>
<keyword evidence="2" id="KW-1185">Reference proteome</keyword>
<evidence type="ECO:0000313" key="1">
    <source>
        <dbReference type="EMBL" id="MBC8751715.1"/>
    </source>
</evidence>
<evidence type="ECO:0000313" key="2">
    <source>
        <dbReference type="Proteomes" id="UP000736373"/>
    </source>
</evidence>
<reference evidence="1 2" key="1">
    <citation type="submission" date="2019-09" db="EMBL/GenBank/DDBJ databases">
        <title>Paraburkholderia podalyriae sp. nov., A South African Podalyria-associated rhizobium.</title>
        <authorList>
            <person name="Mavima L."/>
            <person name="Beukes C.W."/>
            <person name="Palmer M."/>
            <person name="De Meyer S.E."/>
            <person name="James E.K."/>
            <person name="Maluk M."/>
            <person name="Avontuur J.R."/>
            <person name="Chan W.Y."/>
            <person name="Venter S.N."/>
            <person name="Steenkamp E.T."/>
        </authorList>
    </citation>
    <scope>NUCLEOTIDE SEQUENCE [LARGE SCALE GENOMIC DNA]</scope>
    <source>
        <strain evidence="1 2">WC7.3b</strain>
    </source>
</reference>
<dbReference type="EMBL" id="VZQQ01000064">
    <property type="protein sequence ID" value="MBC8751715.1"/>
    <property type="molecule type" value="Genomic_DNA"/>
</dbReference>
<dbReference type="Proteomes" id="UP000736373">
    <property type="component" value="Unassembled WGS sequence"/>
</dbReference>
<sequence>MPNSRATSSSKINLNYSSTNSATQYQPGGQLSADYGTNYHINQSWLVGVGGYLTAGG</sequence>
<gene>
    <name evidence="1" type="ORF">F6X42_36030</name>
</gene>
<comment type="caution">
    <text evidence="1">The sequence shown here is derived from an EMBL/GenBank/DDBJ whole genome shotgun (WGS) entry which is preliminary data.</text>
</comment>
<dbReference type="InterPro" id="IPR025737">
    <property type="entry name" value="FApF"/>
</dbReference>
<name>A0ABR7PZK5_9BURK</name>
<accession>A0ABR7PZK5</accession>
<dbReference type="Pfam" id="PF13557">
    <property type="entry name" value="Phenol_MetA_deg"/>
    <property type="match status" value="1"/>
</dbReference>
<organism evidence="1 2">
    <name type="scientific">Paraburkholderia podalyriae</name>
    <dbReference type="NCBI Taxonomy" id="1938811"/>
    <lineage>
        <taxon>Bacteria</taxon>
        <taxon>Pseudomonadati</taxon>
        <taxon>Pseudomonadota</taxon>
        <taxon>Betaproteobacteria</taxon>
        <taxon>Burkholderiales</taxon>
        <taxon>Burkholderiaceae</taxon>
        <taxon>Paraburkholderia</taxon>
    </lineage>
</organism>
<dbReference type="RefSeq" id="WP_187638637.1">
    <property type="nucleotide sequence ID" value="NZ_VZQQ01000064.1"/>
</dbReference>